<dbReference type="InterPro" id="IPR002843">
    <property type="entry name" value="ATPase_V0-cplx_csu/dsu"/>
</dbReference>
<dbReference type="PANTHER" id="PTHR38682">
    <property type="entry name" value="V-TYPE ATP SYNTHASE SUBUNIT C"/>
    <property type="match status" value="1"/>
</dbReference>
<sequence length="335" mass="38407">MSIRAYSALRAKTAAMRARHLSRTQYEELKSKASVSDAVAYLKYNTVYGTLLEHVSERTVHRGDLERLLDRYLQAEVQKLYCFCNNSQKKVLSYTYVRYEINLLKRILRALYTGGKAEIAYEAEGFFAKKLSIDVAACAQADSARALIGALSGTPYAAVLAPPLSAGADLFVTESALDAYYFRCAWRTALRTLKGKDRQIVEEIFGSEIDMTNLCWIYRQKRYYNMPGELIFTTIIPVLYKIPRDKLIELVNTPDTESFVALARTTRYAPLFDRLEARFIEQNYDRMMERLLEKQMRENPFSIASLIGYLYFLEGELARIVTAVECIRYGVSYEA</sequence>
<dbReference type="InterPro" id="IPR036079">
    <property type="entry name" value="ATPase_csu/dsu_sf"/>
</dbReference>
<dbReference type="SUPFAM" id="SSF103486">
    <property type="entry name" value="V-type ATP synthase subunit C"/>
    <property type="match status" value="1"/>
</dbReference>
<proteinExistence type="predicted"/>
<dbReference type="Gene3D" id="1.10.132.50">
    <property type="entry name" value="ATP synthase (C/AC39) subunit, domain 3"/>
    <property type="match status" value="3"/>
</dbReference>
<organism evidence="3 4">
    <name type="scientific">Candidatus Aphodoplasma excrementigallinarum</name>
    <dbReference type="NCBI Taxonomy" id="2840673"/>
    <lineage>
        <taxon>Bacteria</taxon>
        <taxon>Bacillati</taxon>
        <taxon>Bacillota</taxon>
        <taxon>Clostridia</taxon>
        <taxon>Eubacteriales</taxon>
        <taxon>Candidatus Aphodoplasma</taxon>
    </lineage>
</organism>
<evidence type="ECO:0000313" key="4">
    <source>
        <dbReference type="Proteomes" id="UP000886743"/>
    </source>
</evidence>
<evidence type="ECO:0000313" key="3">
    <source>
        <dbReference type="EMBL" id="HIV02046.1"/>
    </source>
</evidence>
<protein>
    <submittedName>
        <fullName evidence="3">V-type ATPase subunit</fullName>
    </submittedName>
</protein>
<keyword evidence="2" id="KW-0406">Ion transport</keyword>
<dbReference type="GO" id="GO:0046961">
    <property type="term" value="F:proton-transporting ATPase activity, rotational mechanism"/>
    <property type="evidence" value="ECO:0007669"/>
    <property type="project" value="InterPro"/>
</dbReference>
<evidence type="ECO:0000256" key="1">
    <source>
        <dbReference type="ARBA" id="ARBA00022448"/>
    </source>
</evidence>
<name>A0A9D1NFQ8_9FIRM</name>
<dbReference type="AlphaFoldDB" id="A0A9D1NFQ8"/>
<accession>A0A9D1NFQ8</accession>
<dbReference type="PANTHER" id="PTHR38682:SF1">
    <property type="entry name" value="V-TYPE ATP SYNTHASE SUBUNIT C"/>
    <property type="match status" value="1"/>
</dbReference>
<dbReference type="EMBL" id="DVOF01000014">
    <property type="protein sequence ID" value="HIV02046.1"/>
    <property type="molecule type" value="Genomic_DNA"/>
</dbReference>
<dbReference type="Proteomes" id="UP000886743">
    <property type="component" value="Unassembled WGS sequence"/>
</dbReference>
<dbReference type="InterPro" id="IPR044911">
    <property type="entry name" value="V-type_ATPase_csu/dsu_dom_3"/>
</dbReference>
<reference evidence="3" key="2">
    <citation type="journal article" date="2021" name="PeerJ">
        <title>Extensive microbial diversity within the chicken gut microbiome revealed by metagenomics and culture.</title>
        <authorList>
            <person name="Gilroy R."/>
            <person name="Ravi A."/>
            <person name="Getino M."/>
            <person name="Pursley I."/>
            <person name="Horton D.L."/>
            <person name="Alikhan N.F."/>
            <person name="Baker D."/>
            <person name="Gharbi K."/>
            <person name="Hall N."/>
            <person name="Watson M."/>
            <person name="Adriaenssens E.M."/>
            <person name="Foster-Nyarko E."/>
            <person name="Jarju S."/>
            <person name="Secka A."/>
            <person name="Antonio M."/>
            <person name="Oren A."/>
            <person name="Chaudhuri R.R."/>
            <person name="La Ragione R."/>
            <person name="Hildebrand F."/>
            <person name="Pallen M.J."/>
        </authorList>
    </citation>
    <scope>NUCLEOTIDE SEQUENCE</scope>
    <source>
        <strain evidence="3">4920</strain>
    </source>
</reference>
<gene>
    <name evidence="3" type="ORF">IAC74_00620</name>
</gene>
<dbReference type="Pfam" id="PF01992">
    <property type="entry name" value="vATP-synt_AC39"/>
    <property type="match status" value="1"/>
</dbReference>
<comment type="caution">
    <text evidence="3">The sequence shown here is derived from an EMBL/GenBank/DDBJ whole genome shotgun (WGS) entry which is preliminary data.</text>
</comment>
<keyword evidence="1" id="KW-0813">Transport</keyword>
<dbReference type="InterPro" id="IPR050873">
    <property type="entry name" value="V-ATPase_V0D/AC39_subunit"/>
</dbReference>
<evidence type="ECO:0000256" key="2">
    <source>
        <dbReference type="ARBA" id="ARBA00023065"/>
    </source>
</evidence>
<reference evidence="3" key="1">
    <citation type="submission" date="2020-10" db="EMBL/GenBank/DDBJ databases">
        <authorList>
            <person name="Gilroy R."/>
        </authorList>
    </citation>
    <scope>NUCLEOTIDE SEQUENCE</scope>
    <source>
        <strain evidence="3">4920</strain>
    </source>
</reference>